<dbReference type="InterPro" id="IPR000873">
    <property type="entry name" value="AMP-dep_synth/lig_dom"/>
</dbReference>
<keyword evidence="1" id="KW-0547">Nucleotide-binding</keyword>
<keyword evidence="2" id="KW-0067">ATP-binding</keyword>
<protein>
    <submittedName>
        <fullName evidence="4">Long chain acyl-CoA synthetase peroxisomal-like</fullName>
    </submittedName>
</protein>
<evidence type="ECO:0000256" key="1">
    <source>
        <dbReference type="ARBA" id="ARBA00022741"/>
    </source>
</evidence>
<dbReference type="GO" id="GO:0016020">
    <property type="term" value="C:membrane"/>
    <property type="evidence" value="ECO:0007669"/>
    <property type="project" value="TreeGrafter"/>
</dbReference>
<dbReference type="Gene3D" id="3.40.50.12780">
    <property type="entry name" value="N-terminal domain of ligase-like"/>
    <property type="match status" value="1"/>
</dbReference>
<reference evidence="4 5" key="2">
    <citation type="journal article" date="2017" name="Front. Plant Sci.">
        <title>Gene Classification and Mining of Molecular Markers Useful in Red Clover (Trifolium pratense) Breeding.</title>
        <authorList>
            <person name="Istvanek J."/>
            <person name="Dluhosova J."/>
            <person name="Dluhos P."/>
            <person name="Patkova L."/>
            <person name="Nedelnik J."/>
            <person name="Repkova J."/>
        </authorList>
    </citation>
    <scope>NUCLEOTIDE SEQUENCE [LARGE SCALE GENOMIC DNA]</scope>
    <source>
        <strain evidence="5">cv. Tatra</strain>
        <tissue evidence="4">Young leaves</tissue>
    </source>
</reference>
<sequence length="129" mass="14487">GAVLTHENFISNVAGATIGEKFNPSDVYISYLPLAHIYERTNQVMTVYFGIAVGFFQGDNLKLMDDLAALRPTVFCSVPRLYNRIYAGIINAVKTSGGLKEKLFNVAYNAKRQALLHVRNHCWINKKCF</sequence>
<feature type="non-terminal residue" evidence="4">
    <location>
        <position position="1"/>
    </location>
</feature>
<feature type="domain" description="AMP-dependent synthetase/ligase" evidence="3">
    <location>
        <begin position="1"/>
        <end position="94"/>
    </location>
</feature>
<dbReference type="Pfam" id="PF00501">
    <property type="entry name" value="AMP-binding"/>
    <property type="match status" value="1"/>
</dbReference>
<name>A0A2K3NJZ3_TRIPR</name>
<reference evidence="4 5" key="1">
    <citation type="journal article" date="2014" name="Am. J. Bot.">
        <title>Genome assembly and annotation for red clover (Trifolium pratense; Fabaceae).</title>
        <authorList>
            <person name="Istvanek J."/>
            <person name="Jaros M."/>
            <person name="Krenek A."/>
            <person name="Repkova J."/>
        </authorList>
    </citation>
    <scope>NUCLEOTIDE SEQUENCE [LARGE SCALE GENOMIC DNA]</scope>
    <source>
        <strain evidence="5">cv. Tatra</strain>
        <tissue evidence="4">Young leaves</tissue>
    </source>
</reference>
<dbReference type="GO" id="GO:0005524">
    <property type="term" value="F:ATP binding"/>
    <property type="evidence" value="ECO:0007669"/>
    <property type="project" value="UniProtKB-KW"/>
</dbReference>
<organism evidence="4 5">
    <name type="scientific">Trifolium pratense</name>
    <name type="common">Red clover</name>
    <dbReference type="NCBI Taxonomy" id="57577"/>
    <lineage>
        <taxon>Eukaryota</taxon>
        <taxon>Viridiplantae</taxon>
        <taxon>Streptophyta</taxon>
        <taxon>Embryophyta</taxon>
        <taxon>Tracheophyta</taxon>
        <taxon>Spermatophyta</taxon>
        <taxon>Magnoliopsida</taxon>
        <taxon>eudicotyledons</taxon>
        <taxon>Gunneridae</taxon>
        <taxon>Pentapetalae</taxon>
        <taxon>rosids</taxon>
        <taxon>fabids</taxon>
        <taxon>Fabales</taxon>
        <taxon>Fabaceae</taxon>
        <taxon>Papilionoideae</taxon>
        <taxon>50 kb inversion clade</taxon>
        <taxon>NPAAA clade</taxon>
        <taxon>Hologalegina</taxon>
        <taxon>IRL clade</taxon>
        <taxon>Trifolieae</taxon>
        <taxon>Trifolium</taxon>
    </lineage>
</organism>
<dbReference type="PANTHER" id="PTHR43272">
    <property type="entry name" value="LONG-CHAIN-FATTY-ACID--COA LIGASE"/>
    <property type="match status" value="1"/>
</dbReference>
<dbReference type="STRING" id="57577.A0A2K3NJZ3"/>
<gene>
    <name evidence="4" type="ORF">L195_g026681</name>
</gene>
<accession>A0A2K3NJZ3</accession>
<evidence type="ECO:0000313" key="4">
    <source>
        <dbReference type="EMBL" id="PNY03354.1"/>
    </source>
</evidence>
<dbReference type="SUPFAM" id="SSF56801">
    <property type="entry name" value="Acetyl-CoA synthetase-like"/>
    <property type="match status" value="1"/>
</dbReference>
<evidence type="ECO:0000313" key="5">
    <source>
        <dbReference type="Proteomes" id="UP000236291"/>
    </source>
</evidence>
<dbReference type="EMBL" id="ASHM01022518">
    <property type="protein sequence ID" value="PNY03354.1"/>
    <property type="molecule type" value="Genomic_DNA"/>
</dbReference>
<proteinExistence type="predicted"/>
<dbReference type="Proteomes" id="UP000236291">
    <property type="component" value="Unassembled WGS sequence"/>
</dbReference>
<evidence type="ECO:0000256" key="2">
    <source>
        <dbReference type="ARBA" id="ARBA00022840"/>
    </source>
</evidence>
<dbReference type="GO" id="GO:0005783">
    <property type="term" value="C:endoplasmic reticulum"/>
    <property type="evidence" value="ECO:0007669"/>
    <property type="project" value="TreeGrafter"/>
</dbReference>
<evidence type="ECO:0000259" key="3">
    <source>
        <dbReference type="Pfam" id="PF00501"/>
    </source>
</evidence>
<dbReference type="PANTHER" id="PTHR43272:SF33">
    <property type="entry name" value="AMP-BINDING DOMAIN-CONTAINING PROTEIN-RELATED"/>
    <property type="match status" value="1"/>
</dbReference>
<comment type="caution">
    <text evidence="4">The sequence shown here is derived from an EMBL/GenBank/DDBJ whole genome shotgun (WGS) entry which is preliminary data.</text>
</comment>
<dbReference type="InterPro" id="IPR042099">
    <property type="entry name" value="ANL_N_sf"/>
</dbReference>
<dbReference type="GO" id="GO:0004467">
    <property type="term" value="F:long-chain fatty acid-CoA ligase activity"/>
    <property type="evidence" value="ECO:0007669"/>
    <property type="project" value="TreeGrafter"/>
</dbReference>
<dbReference type="AlphaFoldDB" id="A0A2K3NJZ3"/>